<sequence length="207" mass="23247">MKKRSFILTVLLPVLCFSMVACDKSSDSKPSSKDKPSLIAKSQEVAPHQDKRLAFENIHIASADQEFKGGSSIEDLTNLFGSPSKHEKKPAGNVTLDHYTWTFDKVTIQANMYQNSTIVKSIANFAFNRKPKISLKDYNKLQKGMTYNQVTRILTEPDDYTHASSSDKIQRQAVWISGLKANAQGSHINLLFENDKLIQLSQRGLLK</sequence>
<protein>
    <submittedName>
        <fullName evidence="4">Lipoprotein</fullName>
    </submittedName>
</protein>
<dbReference type="PROSITE" id="PS51257">
    <property type="entry name" value="PROKAR_LIPOPROTEIN"/>
    <property type="match status" value="1"/>
</dbReference>
<dbReference type="AlphaFoldDB" id="A0A4U9XQY9"/>
<evidence type="ECO:0000256" key="1">
    <source>
        <dbReference type="ARBA" id="ARBA00022729"/>
    </source>
</evidence>
<feature type="chain" id="PRO_5039312644" evidence="3">
    <location>
        <begin position="24"/>
        <end position="207"/>
    </location>
</feature>
<proteinExistence type="predicted"/>
<keyword evidence="1 3" id="KW-0732">Signal</keyword>
<name>A0A4U9XQY9_9STRE</name>
<gene>
    <name evidence="4" type="ORF">NCTC5386_01343</name>
</gene>
<feature type="region of interest" description="Disordered" evidence="2">
    <location>
        <begin position="25"/>
        <end position="44"/>
    </location>
</feature>
<organism evidence="4 5">
    <name type="scientific">Streptococcus pseudoporcinus</name>
    <dbReference type="NCBI Taxonomy" id="361101"/>
    <lineage>
        <taxon>Bacteria</taxon>
        <taxon>Bacillati</taxon>
        <taxon>Bacillota</taxon>
        <taxon>Bacilli</taxon>
        <taxon>Lactobacillales</taxon>
        <taxon>Streptococcaceae</taxon>
        <taxon>Streptococcus</taxon>
    </lineage>
</organism>
<dbReference type="Gene3D" id="3.30.1450.10">
    <property type="match status" value="2"/>
</dbReference>
<reference evidence="4 5" key="1">
    <citation type="submission" date="2019-05" db="EMBL/GenBank/DDBJ databases">
        <authorList>
            <consortium name="Pathogen Informatics"/>
        </authorList>
    </citation>
    <scope>NUCLEOTIDE SEQUENCE [LARGE SCALE GENOMIC DNA]</scope>
    <source>
        <strain evidence="4 5">NCTC5386</strain>
    </source>
</reference>
<dbReference type="EMBL" id="CABEHT010000001">
    <property type="protein sequence ID" value="VTS15258.1"/>
    <property type="molecule type" value="Genomic_DNA"/>
</dbReference>
<evidence type="ECO:0000313" key="4">
    <source>
        <dbReference type="EMBL" id="VTS15258.1"/>
    </source>
</evidence>
<feature type="compositionally biased region" description="Basic and acidic residues" evidence="2">
    <location>
        <begin position="25"/>
        <end position="36"/>
    </location>
</feature>
<dbReference type="InterPro" id="IPR037873">
    <property type="entry name" value="BamE-like"/>
</dbReference>
<evidence type="ECO:0000256" key="2">
    <source>
        <dbReference type="SAM" id="MobiDB-lite"/>
    </source>
</evidence>
<keyword evidence="4" id="KW-0449">Lipoprotein</keyword>
<evidence type="ECO:0000313" key="5">
    <source>
        <dbReference type="Proteomes" id="UP000394068"/>
    </source>
</evidence>
<dbReference type="RefSeq" id="WP_077321900.1">
    <property type="nucleotide sequence ID" value="NZ_CABEHT010000001.1"/>
</dbReference>
<evidence type="ECO:0000256" key="3">
    <source>
        <dbReference type="SAM" id="SignalP"/>
    </source>
</evidence>
<dbReference type="Pfam" id="PF12978">
    <property type="entry name" value="DUF3862"/>
    <property type="match status" value="1"/>
</dbReference>
<dbReference type="InterPro" id="IPR024418">
    <property type="entry name" value="DUF3862"/>
</dbReference>
<feature type="signal peptide" evidence="3">
    <location>
        <begin position="1"/>
        <end position="23"/>
    </location>
</feature>
<accession>A0A4U9XQY9</accession>
<dbReference type="Proteomes" id="UP000394068">
    <property type="component" value="Unassembled WGS sequence"/>
</dbReference>